<dbReference type="Proteomes" id="UP000199706">
    <property type="component" value="Unassembled WGS sequence"/>
</dbReference>
<keyword evidence="1" id="KW-0732">Signal</keyword>
<dbReference type="RefSeq" id="WP_176072123.1">
    <property type="nucleotide sequence ID" value="NZ_CADFGM010000011.1"/>
</dbReference>
<organism evidence="2 3">
    <name type="scientific">Paraburkholderia phenazinium</name>
    <dbReference type="NCBI Taxonomy" id="60549"/>
    <lineage>
        <taxon>Bacteria</taxon>
        <taxon>Pseudomonadati</taxon>
        <taxon>Pseudomonadota</taxon>
        <taxon>Betaproteobacteria</taxon>
        <taxon>Burkholderiales</taxon>
        <taxon>Burkholderiaceae</taxon>
        <taxon>Paraburkholderia</taxon>
    </lineage>
</organism>
<proteinExistence type="predicted"/>
<evidence type="ECO:0000313" key="3">
    <source>
        <dbReference type="Proteomes" id="UP000199706"/>
    </source>
</evidence>
<feature type="chain" id="PRO_5011620813" description="Lipoprotein" evidence="1">
    <location>
        <begin position="24"/>
        <end position="159"/>
    </location>
</feature>
<name>A0A1G8G0X9_9BURK</name>
<accession>A0A1G8G0X9</accession>
<dbReference type="AlphaFoldDB" id="A0A1G8G0X9"/>
<gene>
    <name evidence="2" type="ORF">SAMN05216466_11482</name>
</gene>
<protein>
    <recommendedName>
        <fullName evidence="4">Lipoprotein</fullName>
    </recommendedName>
</protein>
<feature type="signal peptide" evidence="1">
    <location>
        <begin position="1"/>
        <end position="23"/>
    </location>
</feature>
<evidence type="ECO:0000313" key="2">
    <source>
        <dbReference type="EMBL" id="SDH88057.1"/>
    </source>
</evidence>
<reference evidence="2 3" key="1">
    <citation type="submission" date="2016-10" db="EMBL/GenBank/DDBJ databases">
        <authorList>
            <person name="de Groot N.N."/>
        </authorList>
    </citation>
    <scope>NUCLEOTIDE SEQUENCE [LARGE SCALE GENOMIC DNA]</scope>
    <source>
        <strain evidence="2 3">LMG 2247</strain>
    </source>
</reference>
<dbReference type="EMBL" id="FNCJ01000014">
    <property type="protein sequence ID" value="SDH88057.1"/>
    <property type="molecule type" value="Genomic_DNA"/>
</dbReference>
<evidence type="ECO:0008006" key="4">
    <source>
        <dbReference type="Google" id="ProtNLM"/>
    </source>
</evidence>
<evidence type="ECO:0000256" key="1">
    <source>
        <dbReference type="SAM" id="SignalP"/>
    </source>
</evidence>
<sequence length="159" mass="16821">MASATVTWSLTRVTLVALMGALAGCSDSVSDSDVQFVIGAMPSQFQSFRMYLTAPENAAPLGSSVHGAVQLQQGCEAMILAPGGQKRETVILESRSAASFDLDVIRTADGWNVTSDGLAPPGNNPVAFRTQLTSCVSAIEDKYRSEPEKAPFSGEMVFK</sequence>